<dbReference type="GO" id="GO:0003725">
    <property type="term" value="F:double-stranded RNA binding"/>
    <property type="evidence" value="ECO:0007669"/>
    <property type="project" value="TreeGrafter"/>
</dbReference>
<dbReference type="RefSeq" id="WP_221519176.1">
    <property type="nucleotide sequence ID" value="NZ_JACHMB010000001.1"/>
</dbReference>
<dbReference type="GO" id="GO:0016020">
    <property type="term" value="C:membrane"/>
    <property type="evidence" value="ECO:0007669"/>
    <property type="project" value="TreeGrafter"/>
</dbReference>
<dbReference type="InterPro" id="IPR006116">
    <property type="entry name" value="NT_2-5OAS_ClassI-CCAase"/>
</dbReference>
<dbReference type="PANTHER" id="PTHR11258">
    <property type="entry name" value="2-5 OLIGOADENYLATE SYNTHETASE"/>
    <property type="match status" value="1"/>
</dbReference>
<organism evidence="2 3">
    <name type="scientific">Nonomuraea jabiensis</name>
    <dbReference type="NCBI Taxonomy" id="882448"/>
    <lineage>
        <taxon>Bacteria</taxon>
        <taxon>Bacillati</taxon>
        <taxon>Actinomycetota</taxon>
        <taxon>Actinomycetes</taxon>
        <taxon>Streptosporangiales</taxon>
        <taxon>Streptosporangiaceae</taxon>
        <taxon>Nonomuraea</taxon>
    </lineage>
</organism>
<dbReference type="AlphaFoldDB" id="A0A7W9FYS4"/>
<evidence type="ECO:0000313" key="2">
    <source>
        <dbReference type="EMBL" id="MBB5774065.1"/>
    </source>
</evidence>
<dbReference type="EMBL" id="JACHMB010000001">
    <property type="protein sequence ID" value="MBB5774065.1"/>
    <property type="molecule type" value="Genomic_DNA"/>
</dbReference>
<proteinExistence type="predicted"/>
<name>A0A7W9FYS4_9ACTN</name>
<dbReference type="PANTHER" id="PTHR11258:SF11">
    <property type="entry name" value="C2H2-TYPE DOMAIN-CONTAINING PROTEIN"/>
    <property type="match status" value="1"/>
</dbReference>
<dbReference type="InterPro" id="IPR053445">
    <property type="entry name" value="CBASS_cN_synthase"/>
</dbReference>
<dbReference type="GO" id="GO:0005829">
    <property type="term" value="C:cytosol"/>
    <property type="evidence" value="ECO:0007669"/>
    <property type="project" value="TreeGrafter"/>
</dbReference>
<dbReference type="SUPFAM" id="SSF81301">
    <property type="entry name" value="Nucleotidyltransferase"/>
    <property type="match status" value="1"/>
</dbReference>
<dbReference type="Gene3D" id="1.10.1410.20">
    <property type="entry name" value="2'-5'-oligoadenylate synthetase 1, domain 2"/>
    <property type="match status" value="1"/>
</dbReference>
<comment type="caution">
    <text evidence="2">The sequence shown here is derived from an EMBL/GenBank/DDBJ whole genome shotgun (WGS) entry which is preliminary data.</text>
</comment>
<keyword evidence="1" id="KW-0051">Antiviral defense</keyword>
<protein>
    <submittedName>
        <fullName evidence="2">tRNA nucleotidyltransferase (CCA-adding enzyme)</fullName>
    </submittedName>
</protein>
<keyword evidence="2" id="KW-0808">Transferase</keyword>
<dbReference type="SUPFAM" id="SSF81631">
    <property type="entry name" value="PAP/OAS1 substrate-binding domain"/>
    <property type="match status" value="1"/>
</dbReference>
<evidence type="ECO:0000256" key="1">
    <source>
        <dbReference type="ARBA" id="ARBA00023118"/>
    </source>
</evidence>
<dbReference type="PROSITE" id="PS50152">
    <property type="entry name" value="25A_SYNTH_3"/>
    <property type="match status" value="1"/>
</dbReference>
<evidence type="ECO:0000313" key="3">
    <source>
        <dbReference type="Proteomes" id="UP000579153"/>
    </source>
</evidence>
<dbReference type="GO" id="GO:0051607">
    <property type="term" value="P:defense response to virus"/>
    <property type="evidence" value="ECO:0007669"/>
    <property type="project" value="UniProtKB-KW"/>
</dbReference>
<keyword evidence="3" id="KW-1185">Reference proteome</keyword>
<accession>A0A7W9FYS4</accession>
<gene>
    <name evidence="2" type="ORF">HD596_000821</name>
</gene>
<dbReference type="Gene3D" id="3.30.460.10">
    <property type="entry name" value="Beta Polymerase, domain 2"/>
    <property type="match status" value="1"/>
</dbReference>
<dbReference type="GO" id="GO:0001730">
    <property type="term" value="F:2'-5'-oligoadenylate synthetase activity"/>
    <property type="evidence" value="ECO:0007669"/>
    <property type="project" value="TreeGrafter"/>
</dbReference>
<dbReference type="InterPro" id="IPR043519">
    <property type="entry name" value="NT_sf"/>
</dbReference>
<dbReference type="CDD" id="cd05400">
    <property type="entry name" value="NT_2-5OAS_ClassI-CCAase"/>
    <property type="match status" value="1"/>
</dbReference>
<dbReference type="NCBIfam" id="NF041116">
    <property type="entry name" value="CBASS_cyclase_a"/>
    <property type="match status" value="1"/>
</dbReference>
<sequence>MALKVTHAYVKAFAARVVNLPRDMAIDKRKQVNTLRDRLKSHIAANPGFSLVKMLHGGSVAKGTALRTFNDFDVAIYVQRDDAPVEEAEIVEWIAERLREAYKGLLDPSQITPGTHCVNVYFKSSGTNVDVVPVLYEGDPDDRGYLIAKEAVDRTDWLLTSVRLHLAFVQARKNACPEDWAQVVRLVKWWVREQNMSSQGDKFRFKSFMIELVCAHLLDTGRVDFTDYVGALEGFFDYIVRTELRERIAFDTYYSASELPKERVGEIEIFDPVNPTNNTARLYEDSDRVRIVDAAEVALDAITEASFATTNDQAVKCWQAVLGSKFRGKE</sequence>
<reference evidence="2 3" key="1">
    <citation type="submission" date="2020-08" db="EMBL/GenBank/DDBJ databases">
        <title>Sequencing the genomes of 1000 actinobacteria strains.</title>
        <authorList>
            <person name="Klenk H.-P."/>
        </authorList>
    </citation>
    <scope>NUCLEOTIDE SEQUENCE [LARGE SCALE GENOMIC DNA]</scope>
    <source>
        <strain evidence="2 3">DSM 45507</strain>
    </source>
</reference>
<dbReference type="Proteomes" id="UP000579153">
    <property type="component" value="Unassembled WGS sequence"/>
</dbReference>